<dbReference type="Pfam" id="PF14223">
    <property type="entry name" value="Retrotran_gag_2"/>
    <property type="match status" value="1"/>
</dbReference>
<organism evidence="1 2">
    <name type="scientific">Prunus dulcis</name>
    <name type="common">Almond</name>
    <name type="synonym">Amygdalus dulcis</name>
    <dbReference type="NCBI Taxonomy" id="3755"/>
    <lineage>
        <taxon>Eukaryota</taxon>
        <taxon>Viridiplantae</taxon>
        <taxon>Streptophyta</taxon>
        <taxon>Embryophyta</taxon>
        <taxon>Tracheophyta</taxon>
        <taxon>Spermatophyta</taxon>
        <taxon>Magnoliopsida</taxon>
        <taxon>eudicotyledons</taxon>
        <taxon>Gunneridae</taxon>
        <taxon>Pentapetalae</taxon>
        <taxon>rosids</taxon>
        <taxon>fabids</taxon>
        <taxon>Rosales</taxon>
        <taxon>Rosaceae</taxon>
        <taxon>Amygdaloideae</taxon>
        <taxon>Amygdaleae</taxon>
        <taxon>Prunus</taxon>
    </lineage>
</organism>
<dbReference type="PANTHER" id="PTHR35317:SF27">
    <property type="entry name" value="RETROVIRUS-RELATED POL POLYPROTEIN FROM TRANSPOSON TNT 1-94"/>
    <property type="match status" value="1"/>
</dbReference>
<evidence type="ECO:0000313" key="1">
    <source>
        <dbReference type="EMBL" id="KAI5349967.1"/>
    </source>
</evidence>
<protein>
    <submittedName>
        <fullName evidence="1">Uncharacterized protein</fullName>
    </submittedName>
</protein>
<name>A0AAD4WZK5_PRUDU</name>
<sequence length="88" mass="10187">MKNGEFVTYYFARTIGIANKMRIHGEVIEDVVIVEKILHSLAPKFDYIVCSIEHDIDTISIDELQSSLMVQEQNQDRRVWVEGVNPSY</sequence>
<gene>
    <name evidence="1" type="ORF">L3X38_002858</name>
</gene>
<comment type="caution">
    <text evidence="1">The sequence shown here is derived from an EMBL/GenBank/DDBJ whole genome shotgun (WGS) entry which is preliminary data.</text>
</comment>
<dbReference type="PANTHER" id="PTHR35317">
    <property type="entry name" value="OS04G0629600 PROTEIN"/>
    <property type="match status" value="1"/>
</dbReference>
<dbReference type="AlphaFoldDB" id="A0AAD4WZK5"/>
<proteinExistence type="predicted"/>
<reference evidence="1 2" key="1">
    <citation type="journal article" date="2022" name="G3 (Bethesda)">
        <title>Whole-genome sequence and methylome profiling of the almond [Prunus dulcis (Mill.) D.A. Webb] cultivar 'Nonpareil'.</title>
        <authorList>
            <person name="D'Amico-Willman K.M."/>
            <person name="Ouma W.Z."/>
            <person name="Meulia T."/>
            <person name="Sideli G.M."/>
            <person name="Gradziel T.M."/>
            <person name="Fresnedo-Ramirez J."/>
        </authorList>
    </citation>
    <scope>NUCLEOTIDE SEQUENCE [LARGE SCALE GENOMIC DNA]</scope>
    <source>
        <strain evidence="1">Clone GOH B32 T37-40</strain>
    </source>
</reference>
<evidence type="ECO:0000313" key="2">
    <source>
        <dbReference type="Proteomes" id="UP001054821"/>
    </source>
</evidence>
<keyword evidence="2" id="KW-1185">Reference proteome</keyword>
<dbReference type="Proteomes" id="UP001054821">
    <property type="component" value="Chromosome 1"/>
</dbReference>
<accession>A0AAD4WZK5</accession>
<dbReference type="EMBL" id="JAJFAZ020000001">
    <property type="protein sequence ID" value="KAI5349967.1"/>
    <property type="molecule type" value="Genomic_DNA"/>
</dbReference>